<feature type="signal peptide" evidence="2">
    <location>
        <begin position="1"/>
        <end position="19"/>
    </location>
</feature>
<feature type="compositionally biased region" description="Low complexity" evidence="1">
    <location>
        <begin position="104"/>
        <end position="118"/>
    </location>
</feature>
<feature type="compositionally biased region" description="Low complexity" evidence="1">
    <location>
        <begin position="487"/>
        <end position="506"/>
    </location>
</feature>
<feature type="compositionally biased region" description="Low complexity" evidence="1">
    <location>
        <begin position="379"/>
        <end position="393"/>
    </location>
</feature>
<keyword evidence="2" id="KW-0732">Signal</keyword>
<proteinExistence type="predicted"/>
<organism evidence="3 4">
    <name type="scientific">Alternaria alternata</name>
    <name type="common">Alternaria rot fungus</name>
    <name type="synonym">Torula alternata</name>
    <dbReference type="NCBI Taxonomy" id="5599"/>
    <lineage>
        <taxon>Eukaryota</taxon>
        <taxon>Fungi</taxon>
        <taxon>Dikarya</taxon>
        <taxon>Ascomycota</taxon>
        <taxon>Pezizomycotina</taxon>
        <taxon>Dothideomycetes</taxon>
        <taxon>Pleosporomycetidae</taxon>
        <taxon>Pleosporales</taxon>
        <taxon>Pleosporineae</taxon>
        <taxon>Pleosporaceae</taxon>
        <taxon>Alternaria</taxon>
        <taxon>Alternaria sect. Alternaria</taxon>
        <taxon>Alternaria alternata complex</taxon>
    </lineage>
</organism>
<feature type="compositionally biased region" description="Low complexity" evidence="1">
    <location>
        <begin position="421"/>
        <end position="463"/>
    </location>
</feature>
<feature type="chain" id="PRO_5020562808" evidence="2">
    <location>
        <begin position="20"/>
        <end position="542"/>
    </location>
</feature>
<evidence type="ECO:0000256" key="1">
    <source>
        <dbReference type="SAM" id="MobiDB-lite"/>
    </source>
</evidence>
<evidence type="ECO:0000313" key="3">
    <source>
        <dbReference type="EMBL" id="RYN72711.1"/>
    </source>
</evidence>
<feature type="region of interest" description="Disordered" evidence="1">
    <location>
        <begin position="101"/>
        <end position="130"/>
    </location>
</feature>
<name>A0A4Q4NAA7_ALTAL</name>
<reference evidence="4" key="1">
    <citation type="journal article" date="2019" name="bioRxiv">
        <title>Genomics, evolutionary history and diagnostics of the Alternaria alternata species group including apple and Asian pear pathotypes.</title>
        <authorList>
            <person name="Armitage A.D."/>
            <person name="Cockerton H.M."/>
            <person name="Sreenivasaprasad S."/>
            <person name="Woodhall J.W."/>
            <person name="Lane C.R."/>
            <person name="Harrison R.J."/>
            <person name="Clarkson J.P."/>
        </authorList>
    </citation>
    <scope>NUCLEOTIDE SEQUENCE [LARGE SCALE GENOMIC DNA]</scope>
    <source>
        <strain evidence="4">FERA 1177</strain>
    </source>
</reference>
<gene>
    <name evidence="3" type="ORF">AA0117_g8321</name>
</gene>
<dbReference type="AlphaFoldDB" id="A0A4Q4NAA7"/>
<accession>A0A4Q4NAA7</accession>
<feature type="compositionally biased region" description="Low complexity" evidence="1">
    <location>
        <begin position="306"/>
        <end position="321"/>
    </location>
</feature>
<evidence type="ECO:0000313" key="4">
    <source>
        <dbReference type="Proteomes" id="UP000291422"/>
    </source>
</evidence>
<sequence>MAIFSTILLLAAYSTSIIAGPVPKHQRRQLFTSYANTTSAAFSTSTQQIAEAETAIIVEPIQQTILTSIAPAITFVLPDGKPLVTQDPQTVFSTSYITPSALPSTEESSSAVATTSVTQSLEPTPTESVSVPISSAIETGILSSSVGAVDNKTASQTSQQIPLFTYSPIEEETSTSLATPPASATSAVLASTTGGLSGFTHPAAAPSSLPVANTTASSVITSTPSMIESVVQASSSTPLVNSTSLALPLPISSGSPTAAVPSETASDAVDVTSRIVVTQYTTIYATSQPPQTPAQESAMPSEAQESVPVASSSLSSEVAGAPTPSPSNAPAEVSPSASLQVPPVVIVTSYTTVMPTPTPQPSQAPETPVSSAMPEPVLSSSMAPSSSIASSSSEVAEPTPTAPALSSSMSEIPAPTPTPPAMASSITPTTSSAPESSAQTTTSSSSVVSLPEASSQPSLSSSTAPPPEVTASTSDAVPIPPAPTDMPSSASPEPEPVPSSTTSEGPLIITPIPPSQVFTVTVTATATEKETVKETTTVTVTA</sequence>
<feature type="compositionally biased region" description="Polar residues" evidence="1">
    <location>
        <begin position="119"/>
        <end position="130"/>
    </location>
</feature>
<dbReference type="Proteomes" id="UP000291422">
    <property type="component" value="Unassembled WGS sequence"/>
</dbReference>
<dbReference type="EMBL" id="PDXD01000024">
    <property type="protein sequence ID" value="RYN72711.1"/>
    <property type="molecule type" value="Genomic_DNA"/>
</dbReference>
<evidence type="ECO:0000256" key="2">
    <source>
        <dbReference type="SAM" id="SignalP"/>
    </source>
</evidence>
<feature type="region of interest" description="Disordered" evidence="1">
    <location>
        <begin position="287"/>
        <end position="337"/>
    </location>
</feature>
<comment type="caution">
    <text evidence="3">The sequence shown here is derived from an EMBL/GenBank/DDBJ whole genome shotgun (WGS) entry which is preliminary data.</text>
</comment>
<protein>
    <submittedName>
        <fullName evidence="3">Uncharacterized protein</fullName>
    </submittedName>
</protein>
<feature type="region of interest" description="Disordered" evidence="1">
    <location>
        <begin position="355"/>
        <end position="512"/>
    </location>
</feature>